<keyword evidence="10" id="KW-0408">Iron</keyword>
<gene>
    <name evidence="16" type="ORF">HMPREF1860_01607</name>
</gene>
<evidence type="ECO:0000313" key="17">
    <source>
        <dbReference type="Proteomes" id="UP000070531"/>
    </source>
</evidence>
<name>A0A134B986_9BACT</name>
<dbReference type="GO" id="GO:0009372">
    <property type="term" value="P:quorum sensing"/>
    <property type="evidence" value="ECO:0007669"/>
    <property type="project" value="UniProtKB-KW"/>
</dbReference>
<reference evidence="16 17" key="1">
    <citation type="submission" date="2016-01" db="EMBL/GenBank/DDBJ databases">
        <authorList>
            <person name="Oliw E.H."/>
        </authorList>
    </citation>
    <scope>NUCLEOTIDE SEQUENCE [LARGE SCALE GENOMIC DNA]</scope>
    <source>
        <strain evidence="16 17">DNF00307</strain>
    </source>
</reference>
<dbReference type="SUPFAM" id="SSF51658">
    <property type="entry name" value="Xylose isomerase-like"/>
    <property type="match status" value="2"/>
</dbReference>
<dbReference type="RefSeq" id="WP_019036744.1">
    <property type="nucleotide sequence ID" value="NZ_KQ960539.1"/>
</dbReference>
<accession>A0A134B986</accession>
<comment type="function">
    <text evidence="12">Involved in the synthesis of autoinducer 2 (AI-2) which is secreted by bacteria and is used to communicate both the cell density and the metabolic potential of the environment. The regulation of gene expression in response to changes in cell density is called quorum sensing. Catalyzes the transformation of S-ribosylhomocysteine (RHC) to homocysteine (HC) and 4,5-dihydroxy-2,3-pentadione (DPD).</text>
</comment>
<evidence type="ECO:0000256" key="2">
    <source>
        <dbReference type="ARBA" id="ARBA00001962"/>
    </source>
</evidence>
<dbReference type="Gene3D" id="3.30.1360.80">
    <property type="entry name" value="S-ribosylhomocysteinase (LuxS)"/>
    <property type="match status" value="1"/>
</dbReference>
<evidence type="ECO:0000256" key="12">
    <source>
        <dbReference type="ARBA" id="ARBA00024654"/>
    </source>
</evidence>
<dbReference type="STRING" id="419005.HMPREF1860_01607"/>
<dbReference type="PRINTS" id="PR01487">
    <property type="entry name" value="LUXSPROTEIN"/>
</dbReference>
<evidence type="ECO:0000256" key="5">
    <source>
        <dbReference type="ARBA" id="ARBA00012240"/>
    </source>
</evidence>
<proteinExistence type="inferred from homology"/>
<dbReference type="Proteomes" id="UP000070531">
    <property type="component" value="Unassembled WGS sequence"/>
</dbReference>
<dbReference type="Pfam" id="PF02664">
    <property type="entry name" value="LuxS"/>
    <property type="match status" value="1"/>
</dbReference>
<comment type="similarity">
    <text evidence="3">Belongs to the LuxS family.</text>
</comment>
<evidence type="ECO:0000256" key="13">
    <source>
        <dbReference type="ARBA" id="ARBA00030600"/>
    </source>
</evidence>
<keyword evidence="8" id="KW-0479">Metal-binding</keyword>
<evidence type="ECO:0000256" key="6">
    <source>
        <dbReference type="ARBA" id="ARBA00015130"/>
    </source>
</evidence>
<evidence type="ECO:0000256" key="9">
    <source>
        <dbReference type="ARBA" id="ARBA00022929"/>
    </source>
</evidence>
<dbReference type="InterPro" id="IPR003815">
    <property type="entry name" value="S-ribosylhomocysteinase"/>
</dbReference>
<dbReference type="GO" id="GO:0005506">
    <property type="term" value="F:iron ion binding"/>
    <property type="evidence" value="ECO:0007669"/>
    <property type="project" value="InterPro"/>
</dbReference>
<evidence type="ECO:0000256" key="1">
    <source>
        <dbReference type="ARBA" id="ARBA00000297"/>
    </source>
</evidence>
<dbReference type="InterPro" id="IPR037005">
    <property type="entry name" value="LuxS_sf"/>
</dbReference>
<keyword evidence="9" id="KW-0071">Autoinducer synthesis</keyword>
<dbReference type="GO" id="GO:0043768">
    <property type="term" value="F:S-ribosylhomocysteine lyase activity"/>
    <property type="evidence" value="ECO:0007669"/>
    <property type="project" value="UniProtKB-EC"/>
</dbReference>
<keyword evidence="11" id="KW-0456">Lyase</keyword>
<comment type="subunit">
    <text evidence="4">Homodimer.</text>
</comment>
<protein>
    <recommendedName>
        <fullName evidence="6">S-ribosylhomocysteine lyase</fullName>
        <ecNumber evidence="5">4.4.1.21</ecNumber>
    </recommendedName>
    <alternativeName>
        <fullName evidence="13">AI-2 synthesis protein</fullName>
    </alternativeName>
    <alternativeName>
        <fullName evidence="14">Autoinducer-2 production protein LuxS</fullName>
    </alternativeName>
</protein>
<dbReference type="InterPro" id="IPR011249">
    <property type="entry name" value="Metalloenz_LuxS/M16"/>
</dbReference>
<dbReference type="PATRIC" id="fig|419005.5.peg.1607"/>
<dbReference type="PANTHER" id="PTHR35799:SF1">
    <property type="entry name" value="S-RIBOSYLHOMOCYSTEINE LYASE"/>
    <property type="match status" value="1"/>
</dbReference>
<evidence type="ECO:0000313" key="16">
    <source>
        <dbReference type="EMBL" id="KXB76509.1"/>
    </source>
</evidence>
<evidence type="ECO:0000256" key="11">
    <source>
        <dbReference type="ARBA" id="ARBA00023239"/>
    </source>
</evidence>
<comment type="catalytic activity">
    <reaction evidence="1">
        <text>S-(5-deoxy-D-ribos-5-yl)-L-homocysteine = (S)-4,5-dihydroxypentane-2,3-dione + L-homocysteine</text>
        <dbReference type="Rhea" id="RHEA:17753"/>
        <dbReference type="ChEBI" id="CHEBI:29484"/>
        <dbReference type="ChEBI" id="CHEBI:58195"/>
        <dbReference type="ChEBI" id="CHEBI:58199"/>
        <dbReference type="EC" id="4.4.1.21"/>
    </reaction>
</comment>
<evidence type="ECO:0000256" key="10">
    <source>
        <dbReference type="ARBA" id="ARBA00023004"/>
    </source>
</evidence>
<dbReference type="EC" id="4.4.1.21" evidence="5"/>
<evidence type="ECO:0000256" key="7">
    <source>
        <dbReference type="ARBA" id="ARBA00022654"/>
    </source>
</evidence>
<keyword evidence="7" id="KW-0673">Quorum sensing</keyword>
<dbReference type="InterPro" id="IPR036237">
    <property type="entry name" value="Xyl_isomerase-like_sf"/>
</dbReference>
<organism evidence="16">
    <name type="scientific">Prevotella amnii</name>
    <dbReference type="NCBI Taxonomy" id="419005"/>
    <lineage>
        <taxon>Bacteria</taxon>
        <taxon>Pseudomonadati</taxon>
        <taxon>Bacteroidota</taxon>
        <taxon>Bacteroidia</taxon>
        <taxon>Bacteroidales</taxon>
        <taxon>Prevotellaceae</taxon>
        <taxon>Prevotella</taxon>
    </lineage>
</organism>
<dbReference type="PANTHER" id="PTHR35799">
    <property type="entry name" value="S-RIBOSYLHOMOCYSTEINE LYASE"/>
    <property type="match status" value="1"/>
</dbReference>
<evidence type="ECO:0000259" key="15">
    <source>
        <dbReference type="Pfam" id="PF01261"/>
    </source>
</evidence>
<dbReference type="Pfam" id="PF01261">
    <property type="entry name" value="AP_endonuc_2"/>
    <property type="match status" value="1"/>
</dbReference>
<dbReference type="InterPro" id="IPR013022">
    <property type="entry name" value="Xyl_isomerase-like_TIM-brl"/>
</dbReference>
<dbReference type="EMBL" id="LSDL01000091">
    <property type="protein sequence ID" value="KXB76509.1"/>
    <property type="molecule type" value="Genomic_DNA"/>
</dbReference>
<comment type="cofactor">
    <cofactor evidence="2">
        <name>Fe cation</name>
        <dbReference type="ChEBI" id="CHEBI:24875"/>
    </cofactor>
</comment>
<sequence>MVKTSYSLNGLTNVDIFKGISELENAGYSWFEFSFQKELFDPKMLTNSQLKEIKTFLERKSIRPACISTATTFYLSTVPHEPSVLSLDAESRKKRINLIKRGIDIARILNVPIVSFQSGYIRKEHESCSPEYVRNLLIDSIQELLSYIGDSPITLVIEPEPGMYIETIADAMSLINEIASSHFLLHLDVGHAFCTEENYLHAIKDNLNHTAYIHIADIKNGVNVKTQLMTIEQLEQFLEKKEENKYFLLFNENTIFYDGTSKNIYLFCDDERSQEKEEIENIIVLHNSKSIPFSQLGELDVNRPIYPEAKAYIDSIGNIDRTRLFSLLSVIAFLREGTHPIIGEPICNTVNGKVHFHERLGFGHIDLSSVLQMIEASSYQGVVTVELYNHVSMWEKVVPESIAYIYKCITPTLPFDKLMDEEWNRSLMGDTLDHTVVKSPYIRVIDYKIIKNSELVISYDLRFVQPSEEVIPVDVMHSLEHLLLKEFRLLLKDRFVLLSPMGCQTGFYLVALGYISKKEMKALLEKALLCVVSESVVPYANRYQCGNPNIHNLISAKEYASRVLHELPSIFNVY</sequence>
<dbReference type="SUPFAM" id="SSF63411">
    <property type="entry name" value="LuxS/MPP-like metallohydrolase"/>
    <property type="match status" value="1"/>
</dbReference>
<dbReference type="AlphaFoldDB" id="A0A134B986"/>
<feature type="domain" description="Xylose isomerase-like TIM barrel" evidence="15">
    <location>
        <begin position="22"/>
        <end position="222"/>
    </location>
</feature>
<evidence type="ECO:0000256" key="14">
    <source>
        <dbReference type="ARBA" id="ARBA00031777"/>
    </source>
</evidence>
<dbReference type="Gene3D" id="3.20.20.150">
    <property type="entry name" value="Divalent-metal-dependent TIM barrel enzymes"/>
    <property type="match status" value="1"/>
</dbReference>
<evidence type="ECO:0000256" key="8">
    <source>
        <dbReference type="ARBA" id="ARBA00022723"/>
    </source>
</evidence>
<evidence type="ECO:0000256" key="3">
    <source>
        <dbReference type="ARBA" id="ARBA00007311"/>
    </source>
</evidence>
<comment type="caution">
    <text evidence="16">The sequence shown here is derived from an EMBL/GenBank/DDBJ whole genome shotgun (WGS) entry which is preliminary data.</text>
</comment>
<evidence type="ECO:0000256" key="4">
    <source>
        <dbReference type="ARBA" id="ARBA00011738"/>
    </source>
</evidence>